<sequence>MSCFHVLFHGMATKRQIEANRRNAQQSTGPRSAEGKEASSRNALKHGVLSEKAVCYHEDRDAFDALLEQLAHELEPKTALECTLVERLSILLWREKRLAEAEAVRIAHRCGHGSQPWQSNISLTLPLNDQYLIGRYQRVIGAAAC</sequence>
<evidence type="ECO:0000313" key="3">
    <source>
        <dbReference type="Proteomes" id="UP001343492"/>
    </source>
</evidence>
<feature type="region of interest" description="Disordered" evidence="1">
    <location>
        <begin position="20"/>
        <end position="42"/>
    </location>
</feature>
<evidence type="ECO:0000256" key="1">
    <source>
        <dbReference type="SAM" id="MobiDB-lite"/>
    </source>
</evidence>
<evidence type="ECO:0000313" key="2">
    <source>
        <dbReference type="EMBL" id="MEE1877951.1"/>
    </source>
</evidence>
<name>A0ABU7GI92_9SPHN</name>
<dbReference type="EMBL" id="JAZDQV010000009">
    <property type="protein sequence ID" value="MEE1877951.1"/>
    <property type="molecule type" value="Genomic_DNA"/>
</dbReference>
<comment type="caution">
    <text evidence="2">The sequence shown here is derived from an EMBL/GenBank/DDBJ whole genome shotgun (WGS) entry which is preliminary data.</text>
</comment>
<dbReference type="RefSeq" id="WP_354145058.1">
    <property type="nucleotide sequence ID" value="NZ_JAZDQV010000009.1"/>
</dbReference>
<dbReference type="Proteomes" id="UP001343492">
    <property type="component" value="Unassembled WGS sequence"/>
</dbReference>
<gene>
    <name evidence="2" type="ORF">VRS74_09680</name>
</gene>
<reference evidence="2 3" key="1">
    <citation type="submission" date="2024-01" db="EMBL/GenBank/DDBJ databases">
        <title>The genome sequence of Erythrobacteraceae sp. strain 1XM1-14.</title>
        <authorList>
            <person name="Liu Y."/>
        </authorList>
    </citation>
    <scope>NUCLEOTIDE SEQUENCE [LARGE SCALE GENOMIC DNA]</scope>
    <source>
        <strain evidence="2 3">1XM1-14</strain>
    </source>
</reference>
<proteinExistence type="predicted"/>
<keyword evidence="3" id="KW-1185">Reference proteome</keyword>
<organism evidence="2 3">
    <name type="scientific">Altererythrobacter litoralis</name>
    <dbReference type="NCBI Taxonomy" id="3113904"/>
    <lineage>
        <taxon>Bacteria</taxon>
        <taxon>Pseudomonadati</taxon>
        <taxon>Pseudomonadota</taxon>
        <taxon>Alphaproteobacteria</taxon>
        <taxon>Sphingomonadales</taxon>
        <taxon>Erythrobacteraceae</taxon>
        <taxon>Altererythrobacter</taxon>
    </lineage>
</organism>
<accession>A0ABU7GI92</accession>
<protein>
    <submittedName>
        <fullName evidence="2">Uncharacterized protein</fullName>
    </submittedName>
</protein>